<dbReference type="SMART" id="SM00966">
    <property type="entry name" value="SpoVT_AbrB"/>
    <property type="match status" value="1"/>
</dbReference>
<sequence length="88" mass="10129">MQLIASITSKRQLTIPASIYKKVKFSERQKVLVTEIEGQIIITPFVDLVEKLAGSLKVPKRWKGRNIDEIIENAKSEYFTKPKVNDLR</sequence>
<name>A0A1F5GU81_9BACT</name>
<proteinExistence type="predicted"/>
<evidence type="ECO:0000313" key="2">
    <source>
        <dbReference type="EMBL" id="OGD95440.1"/>
    </source>
</evidence>
<reference evidence="2 3" key="1">
    <citation type="journal article" date="2016" name="Nat. Commun.">
        <title>Thousands of microbial genomes shed light on interconnected biogeochemical processes in an aquifer system.</title>
        <authorList>
            <person name="Anantharaman K."/>
            <person name="Brown C.T."/>
            <person name="Hug L.A."/>
            <person name="Sharon I."/>
            <person name="Castelle C.J."/>
            <person name="Probst A.J."/>
            <person name="Thomas B.C."/>
            <person name="Singh A."/>
            <person name="Wilkins M.J."/>
            <person name="Karaoz U."/>
            <person name="Brodie E.L."/>
            <person name="Williams K.H."/>
            <person name="Hubbard S.S."/>
            <person name="Banfield J.F."/>
        </authorList>
    </citation>
    <scope>NUCLEOTIDE SEQUENCE [LARGE SCALE GENOMIC DNA]</scope>
</reference>
<dbReference type="GO" id="GO:0003677">
    <property type="term" value="F:DNA binding"/>
    <property type="evidence" value="ECO:0007669"/>
    <property type="project" value="InterPro"/>
</dbReference>
<dbReference type="Proteomes" id="UP000178336">
    <property type="component" value="Unassembled WGS sequence"/>
</dbReference>
<dbReference type="STRING" id="1797724.A3A48_02420"/>
<protein>
    <recommendedName>
        <fullName evidence="1">SpoVT-AbrB domain-containing protein</fullName>
    </recommendedName>
</protein>
<gene>
    <name evidence="2" type="ORF">A3A48_02420</name>
</gene>
<evidence type="ECO:0000313" key="3">
    <source>
        <dbReference type="Proteomes" id="UP000178336"/>
    </source>
</evidence>
<feature type="domain" description="SpoVT-AbrB" evidence="1">
    <location>
        <begin position="5"/>
        <end position="50"/>
    </location>
</feature>
<accession>A0A1F5GU81</accession>
<dbReference type="InterPro" id="IPR007159">
    <property type="entry name" value="SpoVT-AbrB_dom"/>
</dbReference>
<dbReference type="AlphaFoldDB" id="A0A1F5GU81"/>
<dbReference type="InterPro" id="IPR037914">
    <property type="entry name" value="SpoVT-AbrB_sf"/>
</dbReference>
<dbReference type="SUPFAM" id="SSF89447">
    <property type="entry name" value="AbrB/MazE/MraZ-like"/>
    <property type="match status" value="1"/>
</dbReference>
<organism evidence="2 3">
    <name type="scientific">Candidatus Curtissbacteria bacterium RIFCSPLOWO2_01_FULL_37_9</name>
    <dbReference type="NCBI Taxonomy" id="1797724"/>
    <lineage>
        <taxon>Bacteria</taxon>
        <taxon>Candidatus Curtissiibacteriota</taxon>
    </lineage>
</organism>
<dbReference type="Gene3D" id="2.10.260.10">
    <property type="match status" value="1"/>
</dbReference>
<comment type="caution">
    <text evidence="2">The sequence shown here is derived from an EMBL/GenBank/DDBJ whole genome shotgun (WGS) entry which is preliminary data.</text>
</comment>
<dbReference type="EMBL" id="MFBN01000019">
    <property type="protein sequence ID" value="OGD95440.1"/>
    <property type="molecule type" value="Genomic_DNA"/>
</dbReference>
<evidence type="ECO:0000259" key="1">
    <source>
        <dbReference type="SMART" id="SM00966"/>
    </source>
</evidence>